<dbReference type="OMA" id="RINISCD"/>
<dbReference type="PANTHER" id="PTHR48022">
    <property type="entry name" value="PLASTIDIC GLUCOSE TRANSPORTER 4"/>
    <property type="match status" value="1"/>
</dbReference>
<feature type="transmembrane region" description="Helical" evidence="8">
    <location>
        <begin position="536"/>
        <end position="558"/>
    </location>
</feature>
<evidence type="ECO:0000256" key="4">
    <source>
        <dbReference type="ARBA" id="ARBA00022692"/>
    </source>
</evidence>
<keyword evidence="10" id="KW-1185">Reference proteome</keyword>
<evidence type="ECO:0000256" key="3">
    <source>
        <dbReference type="ARBA" id="ARBA00022448"/>
    </source>
</evidence>
<name>L8XA10_THACA</name>
<dbReference type="EMBL" id="AFRT01000014">
    <property type="protein sequence ID" value="ELU45928.1"/>
    <property type="molecule type" value="Genomic_DNA"/>
</dbReference>
<evidence type="ECO:0000313" key="9">
    <source>
        <dbReference type="EMBL" id="ELU45928.1"/>
    </source>
</evidence>
<dbReference type="InterPro" id="IPR005828">
    <property type="entry name" value="MFS_sugar_transport-like"/>
</dbReference>
<comment type="caution">
    <text evidence="9">The sequence shown here is derived from an EMBL/GenBank/DDBJ whole genome shotgun (WGS) entry which is preliminary data.</text>
</comment>
<sequence>MGYLEPSTAPWRLMGLDDLAGAYSESREDRFMPCRLASDLPHRLASYTPSTAARLCVSFLSHPPFRRSRELVWAAHPRARLAVGCPRSGSRGRRGRAGQRINISCDGSPTPWIVSPLDHSVPGFRFETPELNTMMPIARLQLGFHMALLEFLVLFIRGVSFPLLASRPIALLDPVYCQSCLSKLGRKNSTNSCQVYTGADHSLSPSKPLAISTNSSFESRSSCFSVRQARLHSRINGYTREESMLSSLRLGSARAAGWLADRIGRKRTIQAGSLVAVLGCSLQTGAQNISYLMVGRAIAGISIGCLSMIVPVSSSRCSSRSSGVGYGCQYIDNEAQWRIPLAIQVVPAILLLVGMFFLPFSPRWLVEKGRNEEAFQVIQRLHGNEQNAELIKLEFADMVEQIKHEKVNMSSKLSDLWATKSMLKRTLTGVAVQVCCQLSGTSEPHHSYTKRLNNTLLKPGINVIAYYQPSLYKAIGVGRRLPLIIGAFGMAGCLAIEVHFRYLRLSPIYLLARQAAINAKFPGEASNNTAAQRAGVAFIILFGSLFFSTSFGPVSWVYQSEIFPMRVRAMGTSIATMIGWKFYLVFICTNIVNGKSHGALFIAGFPETKGKTLEEMDAVFGDQAIGHALETGRTHNVSGLDDKDGSLEKIEKV</sequence>
<dbReference type="GO" id="GO:0005351">
    <property type="term" value="F:carbohydrate:proton symporter activity"/>
    <property type="evidence" value="ECO:0007669"/>
    <property type="project" value="TreeGrafter"/>
</dbReference>
<evidence type="ECO:0000256" key="5">
    <source>
        <dbReference type="ARBA" id="ARBA00022989"/>
    </source>
</evidence>
<proteinExistence type="inferred from homology"/>
<dbReference type="AlphaFoldDB" id="L8XA10"/>
<accession>L8XA10</accession>
<dbReference type="InterPro" id="IPR050360">
    <property type="entry name" value="MFS_Sugar_Transporters"/>
</dbReference>
<dbReference type="Pfam" id="PF00083">
    <property type="entry name" value="Sugar_tr"/>
    <property type="match status" value="2"/>
</dbReference>
<dbReference type="OrthoDB" id="6133115at2759"/>
<gene>
    <name evidence="9" type="ORF">AG1IA_00042</name>
</gene>
<keyword evidence="3" id="KW-0813">Transport</keyword>
<evidence type="ECO:0000256" key="8">
    <source>
        <dbReference type="SAM" id="Phobius"/>
    </source>
</evidence>
<dbReference type="PRINTS" id="PR00171">
    <property type="entry name" value="SUGRTRNSPORT"/>
</dbReference>
<dbReference type="InterPro" id="IPR036259">
    <property type="entry name" value="MFS_trans_sf"/>
</dbReference>
<feature type="transmembrane region" description="Helical" evidence="8">
    <location>
        <begin position="481"/>
        <end position="500"/>
    </location>
</feature>
<keyword evidence="6 8" id="KW-0472">Membrane</keyword>
<dbReference type="HOGENOM" id="CLU_419885_0_0_1"/>
<dbReference type="SUPFAM" id="SSF103473">
    <property type="entry name" value="MFS general substrate transporter"/>
    <property type="match status" value="1"/>
</dbReference>
<dbReference type="InterPro" id="IPR003663">
    <property type="entry name" value="Sugar/inositol_transpt"/>
</dbReference>
<comment type="similarity">
    <text evidence="2">Belongs to the major facilitator superfamily. Sugar transporter (TC 2.A.1.1) family.</text>
</comment>
<evidence type="ECO:0000256" key="6">
    <source>
        <dbReference type="ARBA" id="ARBA00023136"/>
    </source>
</evidence>
<reference evidence="9 10" key="1">
    <citation type="journal article" date="2013" name="Nat. Commun.">
        <title>The evolution and pathogenic mechanisms of the rice sheath blight pathogen.</title>
        <authorList>
            <person name="Zheng A."/>
            <person name="Lin R."/>
            <person name="Xu L."/>
            <person name="Qin P."/>
            <person name="Tang C."/>
            <person name="Ai P."/>
            <person name="Zhang D."/>
            <person name="Liu Y."/>
            <person name="Sun Z."/>
            <person name="Feng H."/>
            <person name="Wang Y."/>
            <person name="Chen Y."/>
            <person name="Liang X."/>
            <person name="Fu R."/>
            <person name="Li Q."/>
            <person name="Zhang J."/>
            <person name="Yu X."/>
            <person name="Xie Z."/>
            <person name="Ding L."/>
            <person name="Guan P."/>
            <person name="Tang J."/>
            <person name="Liang Y."/>
            <person name="Wang S."/>
            <person name="Deng Q."/>
            <person name="Li S."/>
            <person name="Zhu J."/>
            <person name="Wang L."/>
            <person name="Liu H."/>
            <person name="Li P."/>
        </authorList>
    </citation>
    <scope>NUCLEOTIDE SEQUENCE [LARGE SCALE GENOMIC DNA]</scope>
    <source>
        <strain evidence="10">AG-1 IA</strain>
    </source>
</reference>
<evidence type="ECO:0000256" key="1">
    <source>
        <dbReference type="ARBA" id="ARBA00004141"/>
    </source>
</evidence>
<evidence type="ECO:0000256" key="2">
    <source>
        <dbReference type="ARBA" id="ARBA00010992"/>
    </source>
</evidence>
<organism evidence="9 10">
    <name type="scientific">Thanatephorus cucumeris (strain AG1-IA)</name>
    <name type="common">Rice sheath blight fungus</name>
    <name type="synonym">Rhizoctonia solani</name>
    <dbReference type="NCBI Taxonomy" id="983506"/>
    <lineage>
        <taxon>Eukaryota</taxon>
        <taxon>Fungi</taxon>
        <taxon>Dikarya</taxon>
        <taxon>Basidiomycota</taxon>
        <taxon>Agaricomycotina</taxon>
        <taxon>Agaricomycetes</taxon>
        <taxon>Cantharellales</taxon>
        <taxon>Ceratobasidiaceae</taxon>
        <taxon>Rhizoctonia</taxon>
        <taxon>Rhizoctonia solani AG-1</taxon>
    </lineage>
</organism>
<protein>
    <submittedName>
        <fullName evidence="9">Sugar (And other) transporter domain-containing protein</fullName>
    </submittedName>
</protein>
<dbReference type="PANTHER" id="PTHR48022:SF2">
    <property type="entry name" value="PLASTIDIC GLUCOSE TRANSPORTER 4"/>
    <property type="match status" value="1"/>
</dbReference>
<comment type="catalytic activity">
    <reaction evidence="7">
        <text>myo-inositol(out) + H(+)(out) = myo-inositol(in) + H(+)(in)</text>
        <dbReference type="Rhea" id="RHEA:60364"/>
        <dbReference type="ChEBI" id="CHEBI:15378"/>
        <dbReference type="ChEBI" id="CHEBI:17268"/>
    </reaction>
</comment>
<evidence type="ECO:0000313" key="10">
    <source>
        <dbReference type="Proteomes" id="UP000011668"/>
    </source>
</evidence>
<keyword evidence="4 8" id="KW-0812">Transmembrane</keyword>
<evidence type="ECO:0000256" key="7">
    <source>
        <dbReference type="ARBA" id="ARBA00049119"/>
    </source>
</evidence>
<comment type="subcellular location">
    <subcellularLocation>
        <location evidence="1">Membrane</location>
        <topology evidence="1">Multi-pass membrane protein</topology>
    </subcellularLocation>
</comment>
<keyword evidence="5 8" id="KW-1133">Transmembrane helix</keyword>
<dbReference type="STRING" id="983506.L8XA10"/>
<dbReference type="GO" id="GO:0016020">
    <property type="term" value="C:membrane"/>
    <property type="evidence" value="ECO:0007669"/>
    <property type="project" value="UniProtKB-SubCell"/>
</dbReference>
<dbReference type="Gene3D" id="1.20.1250.20">
    <property type="entry name" value="MFS general substrate transporter like domains"/>
    <property type="match status" value="1"/>
</dbReference>
<dbReference type="Proteomes" id="UP000011668">
    <property type="component" value="Unassembled WGS sequence"/>
</dbReference>